<dbReference type="EMBL" id="CABPSB010000004">
    <property type="protein sequence ID" value="VVD88334.1"/>
    <property type="molecule type" value="Genomic_DNA"/>
</dbReference>
<sequence length="31" mass="3153">MPEHAVIFPILPISGGVSATDVACLPGLLFS</sequence>
<keyword evidence="2" id="KW-1185">Reference proteome</keyword>
<accession>A0A5E4TP19</accession>
<dbReference type="Proteomes" id="UP000406256">
    <property type="component" value="Unassembled WGS sequence"/>
</dbReference>
<dbReference type="AlphaFoldDB" id="A0A5E4TP19"/>
<protein>
    <submittedName>
        <fullName evidence="1">Uncharacterized protein</fullName>
    </submittedName>
</protein>
<reference evidence="1 2" key="1">
    <citation type="submission" date="2019-08" db="EMBL/GenBank/DDBJ databases">
        <authorList>
            <person name="Peeters C."/>
        </authorList>
    </citation>
    <scope>NUCLEOTIDE SEQUENCE [LARGE SCALE GENOMIC DNA]</scope>
    <source>
        <strain evidence="1 2">LMG 31108</strain>
    </source>
</reference>
<evidence type="ECO:0000313" key="1">
    <source>
        <dbReference type="EMBL" id="VVD88334.1"/>
    </source>
</evidence>
<proteinExistence type="predicted"/>
<evidence type="ECO:0000313" key="2">
    <source>
        <dbReference type="Proteomes" id="UP000406256"/>
    </source>
</evidence>
<organism evidence="1 2">
    <name type="scientific">Pandoraea anhela</name>
    <dbReference type="NCBI Taxonomy" id="2508295"/>
    <lineage>
        <taxon>Bacteria</taxon>
        <taxon>Pseudomonadati</taxon>
        <taxon>Pseudomonadota</taxon>
        <taxon>Betaproteobacteria</taxon>
        <taxon>Burkholderiales</taxon>
        <taxon>Burkholderiaceae</taxon>
        <taxon>Pandoraea</taxon>
    </lineage>
</organism>
<name>A0A5E4TP19_9BURK</name>
<gene>
    <name evidence="1" type="ORF">PAN31108_01484</name>
</gene>